<proteinExistence type="predicted"/>
<feature type="signal peptide" evidence="1">
    <location>
        <begin position="1"/>
        <end position="18"/>
    </location>
</feature>
<reference evidence="2" key="1">
    <citation type="journal article" date="2014" name="Science">
        <title>Marine tubeworm metamorphosis induced by arrays of bacterial phage tail-like structures.</title>
        <authorList>
            <person name="Shikuma N.J."/>
            <person name="Pilhofer M."/>
            <person name="Weiss G.L."/>
            <person name="Hadfield M.G."/>
            <person name="Jensen G.J."/>
            <person name="Newman D.K."/>
        </authorList>
    </citation>
    <scope>NUCLEOTIDE SEQUENCE</scope>
    <source>
        <strain evidence="2">HI1</strain>
    </source>
</reference>
<dbReference type="OrthoDB" id="5368544at2"/>
<evidence type="ECO:0000313" key="4">
    <source>
        <dbReference type="Proteomes" id="UP000031327"/>
    </source>
</evidence>
<sequence length="134" mass="14379">MKSIILTTMLMLSTSALAVDVVVHPSNNATLDKGKIEQIFLGKLKTFDGSAKVIPISQVDSNPVTEEFNTKVVGRSASQLKAYWSKLLFTGKGQPPKSMANDQEVMKLVADNPNVIGYVSSGSANSSVKVLMSF</sequence>
<dbReference type="RefSeq" id="WP_039610670.1">
    <property type="nucleotide sequence ID" value="NZ_JWIC01000007.1"/>
</dbReference>
<evidence type="ECO:0000256" key="1">
    <source>
        <dbReference type="SAM" id="SignalP"/>
    </source>
</evidence>
<protein>
    <submittedName>
        <fullName evidence="2">ABC-type phosphate transport system, periplasmic component</fullName>
    </submittedName>
    <submittedName>
        <fullName evidence="3">Phosphate ABC transporter substrate-binding protein</fullName>
    </submittedName>
</protein>
<dbReference type="Gene3D" id="3.40.190.10">
    <property type="entry name" value="Periplasmic binding protein-like II"/>
    <property type="match status" value="1"/>
</dbReference>
<accession>A0A023Q145</accession>
<feature type="chain" id="PRO_5007368248" evidence="1">
    <location>
        <begin position="19"/>
        <end position="134"/>
    </location>
</feature>
<dbReference type="EMBL" id="JWIC01000007">
    <property type="protein sequence ID" value="KID56096.1"/>
    <property type="molecule type" value="Genomic_DNA"/>
</dbReference>
<evidence type="ECO:0000313" key="3">
    <source>
        <dbReference type="EMBL" id="KID56096.1"/>
    </source>
</evidence>
<gene>
    <name evidence="3" type="ORF">JF50_17525</name>
</gene>
<organism evidence="2">
    <name type="scientific">Pseudoalteromonas luteoviolacea</name>
    <dbReference type="NCBI Taxonomy" id="43657"/>
    <lineage>
        <taxon>Bacteria</taxon>
        <taxon>Pseudomonadati</taxon>
        <taxon>Pseudomonadota</taxon>
        <taxon>Gammaproteobacteria</taxon>
        <taxon>Alteromonadales</taxon>
        <taxon>Pseudoalteromonadaceae</taxon>
        <taxon>Pseudoalteromonas</taxon>
    </lineage>
</organism>
<reference evidence="3 4" key="2">
    <citation type="submission" date="2014-12" db="EMBL/GenBank/DDBJ databases">
        <title>Draft Genome Sequence of Pseudoalteromonas luteoviolacea HI1.</title>
        <authorList>
            <person name="Asahina A.Y."/>
            <person name="Hadfield M.G."/>
        </authorList>
    </citation>
    <scope>NUCLEOTIDE SEQUENCE [LARGE SCALE GENOMIC DNA]</scope>
    <source>
        <strain evidence="3 4">HI1</strain>
    </source>
</reference>
<keyword evidence="1" id="KW-0732">Signal</keyword>
<dbReference type="AlphaFoldDB" id="A0A023Q145"/>
<evidence type="ECO:0000313" key="2">
    <source>
        <dbReference type="EMBL" id="AHX39862.1"/>
    </source>
</evidence>
<dbReference type="SUPFAM" id="SSF53850">
    <property type="entry name" value="Periplasmic binding protein-like II"/>
    <property type="match status" value="1"/>
</dbReference>
<dbReference type="EMBL" id="KF724688">
    <property type="protein sequence ID" value="AHX39862.1"/>
    <property type="molecule type" value="Genomic_DNA"/>
</dbReference>
<dbReference type="Proteomes" id="UP000031327">
    <property type="component" value="Unassembled WGS sequence"/>
</dbReference>
<name>A0A023Q145_9GAMM</name>